<accession>A0AA87ZDM8</accession>
<gene>
    <name evidence="1" type="ORF">TIFTF001_047736</name>
</gene>
<reference evidence="1" key="1">
    <citation type="submission" date="2023-07" db="EMBL/GenBank/DDBJ databases">
        <title>draft genome sequence of fig (Ficus carica).</title>
        <authorList>
            <person name="Takahashi T."/>
            <person name="Nishimura K."/>
        </authorList>
    </citation>
    <scope>NUCLEOTIDE SEQUENCE</scope>
</reference>
<keyword evidence="2" id="KW-1185">Reference proteome</keyword>
<comment type="caution">
    <text evidence="1">The sequence shown here is derived from an EMBL/GenBank/DDBJ whole genome shotgun (WGS) entry which is preliminary data.</text>
</comment>
<organism evidence="1 2">
    <name type="scientific">Ficus carica</name>
    <name type="common">Common fig</name>
    <dbReference type="NCBI Taxonomy" id="3494"/>
    <lineage>
        <taxon>Eukaryota</taxon>
        <taxon>Viridiplantae</taxon>
        <taxon>Streptophyta</taxon>
        <taxon>Embryophyta</taxon>
        <taxon>Tracheophyta</taxon>
        <taxon>Spermatophyta</taxon>
        <taxon>Magnoliopsida</taxon>
        <taxon>eudicotyledons</taxon>
        <taxon>Gunneridae</taxon>
        <taxon>Pentapetalae</taxon>
        <taxon>rosids</taxon>
        <taxon>fabids</taxon>
        <taxon>Rosales</taxon>
        <taxon>Moraceae</taxon>
        <taxon>Ficeae</taxon>
        <taxon>Ficus</taxon>
    </lineage>
</organism>
<dbReference type="AlphaFoldDB" id="A0AA87ZDM8"/>
<evidence type="ECO:0000313" key="1">
    <source>
        <dbReference type="EMBL" id="GMN25606.1"/>
    </source>
</evidence>
<dbReference type="Proteomes" id="UP001187192">
    <property type="component" value="Unassembled WGS sequence"/>
</dbReference>
<sequence>MDGTFGKHTNPYLKFSLVTYLPRSRLQSLDLGDSPTIDGVSASRSRAPTPDVAITLASNLRRRLLVVVVNRNRVVDGFPSISECDCAEWRLDQDFSQKDDRIAIWRGARDFLWLLHMDLATPNLFSSDNTDCILLFSIFNLGQLFNF</sequence>
<proteinExistence type="predicted"/>
<name>A0AA87ZDM8_FICCA</name>
<dbReference type="EMBL" id="BTGU01005585">
    <property type="protein sequence ID" value="GMN25606.1"/>
    <property type="molecule type" value="Genomic_DNA"/>
</dbReference>
<evidence type="ECO:0000313" key="2">
    <source>
        <dbReference type="Proteomes" id="UP001187192"/>
    </source>
</evidence>
<protein>
    <submittedName>
        <fullName evidence="1">Uncharacterized protein</fullName>
    </submittedName>
</protein>